<dbReference type="Gene3D" id="1.10.10.60">
    <property type="entry name" value="Homeodomain-like"/>
    <property type="match status" value="1"/>
</dbReference>
<dbReference type="EMBL" id="CP021235">
    <property type="protein sequence ID" value="ARS34270.1"/>
    <property type="molecule type" value="Genomic_DNA"/>
</dbReference>
<accession>A0A1X9YN08</accession>
<organism evidence="1 2">
    <name type="scientific">Pontibacter actiniarum</name>
    <dbReference type="NCBI Taxonomy" id="323450"/>
    <lineage>
        <taxon>Bacteria</taxon>
        <taxon>Pseudomonadati</taxon>
        <taxon>Bacteroidota</taxon>
        <taxon>Cytophagia</taxon>
        <taxon>Cytophagales</taxon>
        <taxon>Hymenobacteraceae</taxon>
        <taxon>Pontibacter</taxon>
    </lineage>
</organism>
<gene>
    <name evidence="1" type="ORF">CA264_01785</name>
</gene>
<reference evidence="2" key="1">
    <citation type="submission" date="2017-05" db="EMBL/GenBank/DDBJ databases">
        <authorList>
            <person name="Ray J."/>
            <person name="Price M."/>
            <person name="Deutschbauer A."/>
        </authorList>
    </citation>
    <scope>NUCLEOTIDE SEQUENCE [LARGE SCALE GENOMIC DNA]</scope>
    <source>
        <strain evidence="2">DSM 19842</strain>
    </source>
</reference>
<dbReference type="OrthoDB" id="981159at2"/>
<dbReference type="Proteomes" id="UP000266292">
    <property type="component" value="Chromosome"/>
</dbReference>
<dbReference type="AlphaFoldDB" id="A0A1X9YN08"/>
<proteinExistence type="predicted"/>
<protein>
    <submittedName>
        <fullName evidence="1">Uncharacterized protein</fullName>
    </submittedName>
</protein>
<evidence type="ECO:0000313" key="1">
    <source>
        <dbReference type="EMBL" id="ARS34270.1"/>
    </source>
</evidence>
<sequence length="146" mass="16712">MLTQTGNELQTMIKTNTHRGEVIRDAIKASGVAIGVVAEKMGISRKTLYNKFKESSIPYSFILKLGEIIHHDFSQDFPHLSKTVKKEAPKPQPQMSTNLLLPFDGEPQEVYKPNNLRECEQELVNLQRKYISLLEKFNELLLKTQV</sequence>
<keyword evidence="2" id="KW-1185">Reference proteome</keyword>
<dbReference type="RefSeq" id="WP_025604105.1">
    <property type="nucleotide sequence ID" value="NZ_CP021235.1"/>
</dbReference>
<name>A0A1X9YN08_9BACT</name>
<dbReference type="KEGG" id="pact:CA264_01785"/>
<evidence type="ECO:0000313" key="2">
    <source>
        <dbReference type="Proteomes" id="UP000266292"/>
    </source>
</evidence>